<keyword evidence="3" id="KW-1185">Reference proteome</keyword>
<dbReference type="Proteomes" id="UP000828390">
    <property type="component" value="Unassembled WGS sequence"/>
</dbReference>
<protein>
    <submittedName>
        <fullName evidence="2">Uncharacterized protein</fullName>
    </submittedName>
</protein>
<gene>
    <name evidence="2" type="ORF">DPMN_055024</name>
</gene>
<evidence type="ECO:0000313" key="2">
    <source>
        <dbReference type="EMBL" id="KAH3729061.1"/>
    </source>
</evidence>
<dbReference type="AlphaFoldDB" id="A0A9D4CQL1"/>
<proteinExistence type="predicted"/>
<organism evidence="2 3">
    <name type="scientific">Dreissena polymorpha</name>
    <name type="common">Zebra mussel</name>
    <name type="synonym">Mytilus polymorpha</name>
    <dbReference type="NCBI Taxonomy" id="45954"/>
    <lineage>
        <taxon>Eukaryota</taxon>
        <taxon>Metazoa</taxon>
        <taxon>Spiralia</taxon>
        <taxon>Lophotrochozoa</taxon>
        <taxon>Mollusca</taxon>
        <taxon>Bivalvia</taxon>
        <taxon>Autobranchia</taxon>
        <taxon>Heteroconchia</taxon>
        <taxon>Euheterodonta</taxon>
        <taxon>Imparidentia</taxon>
        <taxon>Neoheterodontei</taxon>
        <taxon>Myida</taxon>
        <taxon>Dreissenoidea</taxon>
        <taxon>Dreissenidae</taxon>
        <taxon>Dreissena</taxon>
    </lineage>
</organism>
<accession>A0A9D4CQL1</accession>
<sequence>MYFGFDSTKVVAKRAILCSETRVHVKQDGAELGKEIENNRLVTWMENGRASRRNLSGEPKANGLASRRNLSGRRTR</sequence>
<dbReference type="EMBL" id="JAIWYP010000012">
    <property type="protein sequence ID" value="KAH3729061.1"/>
    <property type="molecule type" value="Genomic_DNA"/>
</dbReference>
<evidence type="ECO:0000256" key="1">
    <source>
        <dbReference type="SAM" id="MobiDB-lite"/>
    </source>
</evidence>
<reference evidence="2" key="1">
    <citation type="journal article" date="2019" name="bioRxiv">
        <title>The Genome of the Zebra Mussel, Dreissena polymorpha: A Resource for Invasive Species Research.</title>
        <authorList>
            <person name="McCartney M.A."/>
            <person name="Auch B."/>
            <person name="Kono T."/>
            <person name="Mallez S."/>
            <person name="Zhang Y."/>
            <person name="Obille A."/>
            <person name="Becker A."/>
            <person name="Abrahante J.E."/>
            <person name="Garbe J."/>
            <person name="Badalamenti J.P."/>
            <person name="Herman A."/>
            <person name="Mangelson H."/>
            <person name="Liachko I."/>
            <person name="Sullivan S."/>
            <person name="Sone E.D."/>
            <person name="Koren S."/>
            <person name="Silverstein K.A.T."/>
            <person name="Beckman K.B."/>
            <person name="Gohl D.M."/>
        </authorList>
    </citation>
    <scope>NUCLEOTIDE SEQUENCE</scope>
    <source>
        <strain evidence="2">Duluth1</strain>
        <tissue evidence="2">Whole animal</tissue>
    </source>
</reference>
<comment type="caution">
    <text evidence="2">The sequence shown here is derived from an EMBL/GenBank/DDBJ whole genome shotgun (WGS) entry which is preliminary data.</text>
</comment>
<name>A0A9D4CQL1_DREPO</name>
<feature type="region of interest" description="Disordered" evidence="1">
    <location>
        <begin position="51"/>
        <end position="76"/>
    </location>
</feature>
<reference evidence="2" key="2">
    <citation type="submission" date="2020-11" db="EMBL/GenBank/DDBJ databases">
        <authorList>
            <person name="McCartney M.A."/>
            <person name="Auch B."/>
            <person name="Kono T."/>
            <person name="Mallez S."/>
            <person name="Becker A."/>
            <person name="Gohl D.M."/>
            <person name="Silverstein K.A.T."/>
            <person name="Koren S."/>
            <person name="Bechman K.B."/>
            <person name="Herman A."/>
            <person name="Abrahante J.E."/>
            <person name="Garbe J."/>
        </authorList>
    </citation>
    <scope>NUCLEOTIDE SEQUENCE</scope>
    <source>
        <strain evidence="2">Duluth1</strain>
        <tissue evidence="2">Whole animal</tissue>
    </source>
</reference>
<evidence type="ECO:0000313" key="3">
    <source>
        <dbReference type="Proteomes" id="UP000828390"/>
    </source>
</evidence>